<comment type="caution">
    <text evidence="1">The sequence shown here is derived from an EMBL/GenBank/DDBJ whole genome shotgun (WGS) entry which is preliminary data.</text>
</comment>
<sequence>MRITAIIFMLGVVASCQTAPKINSGQHYVVSEADLAMIPYQGKTALVFVSSEKDTLRLFSEGVVKDSIGSDPWAKNPDYFDRYIYTLAPSKNDTVFTEEIAIKLLAERENALTIEFYIAAKGLVFYGTDYFSREQLAAVPVTEFTLGTKTFTDVQLFKSTGRFSERDNSIETVYFSKSAGFLGFDKKTTQWRLLLTPESLPNPETSGGTRTDACHVSWSKRVTNPAIHT</sequence>
<reference evidence="1 2" key="1">
    <citation type="submission" date="2020-12" db="EMBL/GenBank/DDBJ databases">
        <title>Aureibaculum luteum sp. nov. and Aureibaculum flavum sp. nov., novel members of the family Flavobacteriaceae isolated from Antarctic intertidal sediments.</title>
        <authorList>
            <person name="He X."/>
            <person name="Zhang X."/>
        </authorList>
    </citation>
    <scope>NUCLEOTIDE SEQUENCE [LARGE SCALE GENOMIC DNA]</scope>
    <source>
        <strain evidence="1 2">A20</strain>
    </source>
</reference>
<name>A0ABS0WRU9_9FLAO</name>
<dbReference type="RefSeq" id="WP_198841430.1">
    <property type="nucleotide sequence ID" value="NZ_JAEHFJ010000004.1"/>
</dbReference>
<dbReference type="PROSITE" id="PS51257">
    <property type="entry name" value="PROKAR_LIPOPROTEIN"/>
    <property type="match status" value="1"/>
</dbReference>
<accession>A0ABS0WRU9</accession>
<dbReference type="Proteomes" id="UP000623301">
    <property type="component" value="Unassembled WGS sequence"/>
</dbReference>
<evidence type="ECO:0000313" key="1">
    <source>
        <dbReference type="EMBL" id="MBJ2174710.1"/>
    </source>
</evidence>
<keyword evidence="2" id="KW-1185">Reference proteome</keyword>
<organism evidence="1 2">
    <name type="scientific">Aureibaculum flavum</name>
    <dbReference type="NCBI Taxonomy" id="2795986"/>
    <lineage>
        <taxon>Bacteria</taxon>
        <taxon>Pseudomonadati</taxon>
        <taxon>Bacteroidota</taxon>
        <taxon>Flavobacteriia</taxon>
        <taxon>Flavobacteriales</taxon>
        <taxon>Flavobacteriaceae</taxon>
        <taxon>Aureibaculum</taxon>
    </lineage>
</organism>
<dbReference type="EMBL" id="JAEHFJ010000004">
    <property type="protein sequence ID" value="MBJ2174710.1"/>
    <property type="molecule type" value="Genomic_DNA"/>
</dbReference>
<proteinExistence type="predicted"/>
<evidence type="ECO:0000313" key="2">
    <source>
        <dbReference type="Proteomes" id="UP000623301"/>
    </source>
</evidence>
<gene>
    <name evidence="1" type="ORF">JBL43_10715</name>
</gene>
<protein>
    <submittedName>
        <fullName evidence="1">Uncharacterized protein</fullName>
    </submittedName>
</protein>